<accession>A0ABP8XMW2</accession>
<evidence type="ECO:0000256" key="2">
    <source>
        <dbReference type="ARBA" id="ARBA00023015"/>
    </source>
</evidence>
<dbReference type="SUPFAM" id="SSF88659">
    <property type="entry name" value="Sigma3 and sigma4 domains of RNA polymerase sigma factors"/>
    <property type="match status" value="1"/>
</dbReference>
<keyword evidence="4" id="KW-0804">Transcription</keyword>
<evidence type="ECO:0000313" key="7">
    <source>
        <dbReference type="EMBL" id="GAA4710146.1"/>
    </source>
</evidence>
<sequence>MWHCGPPEALPDVRDTEARDRLAAIYDECAPRVYAYAVRHCGPVDADDVIAETFAVAWRRIDVVPEPAIGWLIVTARNVVNGRRRADRKHLELAGLAAETTRPDEPAAEDVAVRRREVLDALDSLSEREREALLLTAWDGLDHAAAAAVAGCSTRAFRARLMRARARLTAHLSETRTPERNPA</sequence>
<keyword evidence="8" id="KW-1185">Reference proteome</keyword>
<dbReference type="InterPro" id="IPR039425">
    <property type="entry name" value="RNA_pol_sigma-70-like"/>
</dbReference>
<name>A0ABP8XMW2_9ACTN</name>
<evidence type="ECO:0000256" key="1">
    <source>
        <dbReference type="ARBA" id="ARBA00010641"/>
    </source>
</evidence>
<comment type="similarity">
    <text evidence="1">Belongs to the sigma-70 factor family. ECF subfamily.</text>
</comment>
<comment type="caution">
    <text evidence="7">The sequence shown here is derived from an EMBL/GenBank/DDBJ whole genome shotgun (WGS) entry which is preliminary data.</text>
</comment>
<evidence type="ECO:0008006" key="9">
    <source>
        <dbReference type="Google" id="ProtNLM"/>
    </source>
</evidence>
<dbReference type="EMBL" id="BAABKM010000002">
    <property type="protein sequence ID" value="GAA4710146.1"/>
    <property type="molecule type" value="Genomic_DNA"/>
</dbReference>
<evidence type="ECO:0000259" key="6">
    <source>
        <dbReference type="Pfam" id="PF08281"/>
    </source>
</evidence>
<keyword evidence="3" id="KW-0731">Sigma factor</keyword>
<dbReference type="InterPro" id="IPR014284">
    <property type="entry name" value="RNA_pol_sigma-70_dom"/>
</dbReference>
<dbReference type="Pfam" id="PF04542">
    <property type="entry name" value="Sigma70_r2"/>
    <property type="match status" value="1"/>
</dbReference>
<dbReference type="InterPro" id="IPR036388">
    <property type="entry name" value="WH-like_DNA-bd_sf"/>
</dbReference>
<dbReference type="InterPro" id="IPR013325">
    <property type="entry name" value="RNA_pol_sigma_r2"/>
</dbReference>
<gene>
    <name evidence="7" type="ORF">GCM10023349_31350</name>
</gene>
<keyword evidence="2" id="KW-0805">Transcription regulation</keyword>
<proteinExistence type="inferred from homology"/>
<dbReference type="PANTHER" id="PTHR43133">
    <property type="entry name" value="RNA POLYMERASE ECF-TYPE SIGMA FACTO"/>
    <property type="match status" value="1"/>
</dbReference>
<dbReference type="InterPro" id="IPR013249">
    <property type="entry name" value="RNA_pol_sigma70_r4_t2"/>
</dbReference>
<protein>
    <recommendedName>
        <fullName evidence="9">Sigma-70 family RNA polymerase sigma factor</fullName>
    </recommendedName>
</protein>
<dbReference type="Gene3D" id="1.10.10.10">
    <property type="entry name" value="Winged helix-like DNA-binding domain superfamily/Winged helix DNA-binding domain"/>
    <property type="match status" value="1"/>
</dbReference>
<evidence type="ECO:0000256" key="4">
    <source>
        <dbReference type="ARBA" id="ARBA00023163"/>
    </source>
</evidence>
<dbReference type="NCBIfam" id="TIGR02937">
    <property type="entry name" value="sigma70-ECF"/>
    <property type="match status" value="1"/>
</dbReference>
<dbReference type="InterPro" id="IPR013324">
    <property type="entry name" value="RNA_pol_sigma_r3/r4-like"/>
</dbReference>
<dbReference type="InterPro" id="IPR007627">
    <property type="entry name" value="RNA_pol_sigma70_r2"/>
</dbReference>
<dbReference type="Proteomes" id="UP001499974">
    <property type="component" value="Unassembled WGS sequence"/>
</dbReference>
<dbReference type="SUPFAM" id="SSF88946">
    <property type="entry name" value="Sigma2 domain of RNA polymerase sigma factors"/>
    <property type="match status" value="1"/>
</dbReference>
<evidence type="ECO:0000256" key="3">
    <source>
        <dbReference type="ARBA" id="ARBA00023082"/>
    </source>
</evidence>
<dbReference type="Pfam" id="PF08281">
    <property type="entry name" value="Sigma70_r4_2"/>
    <property type="match status" value="1"/>
</dbReference>
<evidence type="ECO:0000259" key="5">
    <source>
        <dbReference type="Pfam" id="PF04542"/>
    </source>
</evidence>
<feature type="domain" description="RNA polymerase sigma factor 70 region 4 type 2" evidence="6">
    <location>
        <begin position="116"/>
        <end position="168"/>
    </location>
</feature>
<evidence type="ECO:0000313" key="8">
    <source>
        <dbReference type="Proteomes" id="UP001499974"/>
    </source>
</evidence>
<dbReference type="PANTHER" id="PTHR43133:SF25">
    <property type="entry name" value="RNA POLYMERASE SIGMA FACTOR RFAY-RELATED"/>
    <property type="match status" value="1"/>
</dbReference>
<organism evidence="7 8">
    <name type="scientific">Nocardioides conyzicola</name>
    <dbReference type="NCBI Taxonomy" id="1651781"/>
    <lineage>
        <taxon>Bacteria</taxon>
        <taxon>Bacillati</taxon>
        <taxon>Actinomycetota</taxon>
        <taxon>Actinomycetes</taxon>
        <taxon>Propionibacteriales</taxon>
        <taxon>Nocardioidaceae</taxon>
        <taxon>Nocardioides</taxon>
    </lineage>
</organism>
<feature type="domain" description="RNA polymerase sigma-70 region 2" evidence="5">
    <location>
        <begin position="26"/>
        <end position="86"/>
    </location>
</feature>
<reference evidence="8" key="1">
    <citation type="journal article" date="2019" name="Int. J. Syst. Evol. Microbiol.">
        <title>The Global Catalogue of Microorganisms (GCM) 10K type strain sequencing project: providing services to taxonomists for standard genome sequencing and annotation.</title>
        <authorList>
            <consortium name="The Broad Institute Genomics Platform"/>
            <consortium name="The Broad Institute Genome Sequencing Center for Infectious Disease"/>
            <person name="Wu L."/>
            <person name="Ma J."/>
        </authorList>
    </citation>
    <scope>NUCLEOTIDE SEQUENCE [LARGE SCALE GENOMIC DNA]</scope>
    <source>
        <strain evidence="8">JCM 18531</strain>
    </source>
</reference>
<dbReference type="Gene3D" id="1.10.1740.10">
    <property type="match status" value="1"/>
</dbReference>